<evidence type="ECO:0000313" key="11">
    <source>
        <dbReference type="Proteomes" id="UP000824540"/>
    </source>
</evidence>
<dbReference type="GO" id="GO:0007189">
    <property type="term" value="P:adenylate cyclase-activating G protein-coupled receptor signaling pathway"/>
    <property type="evidence" value="ECO:0007669"/>
    <property type="project" value="TreeGrafter"/>
</dbReference>
<comment type="caution">
    <text evidence="10">The sequence shown here is derived from an EMBL/GenBank/DDBJ whole genome shotgun (WGS) entry which is preliminary data.</text>
</comment>
<keyword evidence="4 7" id="KW-0472">Membrane</keyword>
<dbReference type="Proteomes" id="UP000824540">
    <property type="component" value="Unassembled WGS sequence"/>
</dbReference>
<dbReference type="EMBL" id="JAFBMS010000005">
    <property type="protein sequence ID" value="KAG9352533.1"/>
    <property type="molecule type" value="Genomic_DNA"/>
</dbReference>
<evidence type="ECO:0000256" key="1">
    <source>
        <dbReference type="ARBA" id="ARBA00004141"/>
    </source>
</evidence>
<feature type="transmembrane region" description="Helical" evidence="7">
    <location>
        <begin position="317"/>
        <end position="338"/>
    </location>
</feature>
<accession>A0A8T2PGS5</accession>
<feature type="transmembrane region" description="Helical" evidence="7">
    <location>
        <begin position="457"/>
        <end position="478"/>
    </location>
</feature>
<organism evidence="10 11">
    <name type="scientific">Albula glossodonta</name>
    <name type="common">roundjaw bonefish</name>
    <dbReference type="NCBI Taxonomy" id="121402"/>
    <lineage>
        <taxon>Eukaryota</taxon>
        <taxon>Metazoa</taxon>
        <taxon>Chordata</taxon>
        <taxon>Craniata</taxon>
        <taxon>Vertebrata</taxon>
        <taxon>Euteleostomi</taxon>
        <taxon>Actinopterygii</taxon>
        <taxon>Neopterygii</taxon>
        <taxon>Teleostei</taxon>
        <taxon>Albuliformes</taxon>
        <taxon>Albulidae</taxon>
        <taxon>Albula</taxon>
    </lineage>
</organism>
<reference evidence="10" key="1">
    <citation type="thesis" date="2021" institute="BYU ScholarsArchive" country="Provo, UT, USA">
        <title>Applications of and Algorithms for Genome Assembly and Genomic Analyses with an Emphasis on Marine Teleosts.</title>
        <authorList>
            <person name="Pickett B.D."/>
        </authorList>
    </citation>
    <scope>NUCLEOTIDE SEQUENCE</scope>
    <source>
        <strain evidence="10">HI-2016</strain>
    </source>
</reference>
<dbReference type="AlphaFoldDB" id="A0A8T2PGS5"/>
<feature type="transmembrane region" description="Helical" evidence="7">
    <location>
        <begin position="411"/>
        <end position="436"/>
    </location>
</feature>
<dbReference type="PANTHER" id="PTHR12011">
    <property type="entry name" value="ADHESION G-PROTEIN COUPLED RECEPTOR"/>
    <property type="match status" value="1"/>
</dbReference>
<dbReference type="PANTHER" id="PTHR12011:SF326">
    <property type="entry name" value="ADHESION G-PROTEIN COUPLED RECEPTOR G5"/>
    <property type="match status" value="1"/>
</dbReference>
<dbReference type="InterPro" id="IPR017981">
    <property type="entry name" value="GPCR_2-like_7TM"/>
</dbReference>
<feature type="transmembrane region" description="Helical" evidence="7">
    <location>
        <begin position="251"/>
        <end position="276"/>
    </location>
</feature>
<dbReference type="GO" id="GO:0007166">
    <property type="term" value="P:cell surface receptor signaling pathway"/>
    <property type="evidence" value="ECO:0007669"/>
    <property type="project" value="InterPro"/>
</dbReference>
<dbReference type="Pfam" id="PF00002">
    <property type="entry name" value="7tm_2"/>
    <property type="match status" value="1"/>
</dbReference>
<dbReference type="InterPro" id="IPR000203">
    <property type="entry name" value="GPS"/>
</dbReference>
<feature type="region of interest" description="Disordered" evidence="6">
    <location>
        <begin position="519"/>
        <end position="555"/>
    </location>
</feature>
<proteinExistence type="predicted"/>
<feature type="compositionally biased region" description="Polar residues" evidence="6">
    <location>
        <begin position="537"/>
        <end position="555"/>
    </location>
</feature>
<protein>
    <submittedName>
        <fullName evidence="10">Uncharacterized protein</fullName>
    </submittedName>
</protein>
<evidence type="ECO:0000256" key="2">
    <source>
        <dbReference type="ARBA" id="ARBA00022692"/>
    </source>
</evidence>
<dbReference type="GO" id="GO:0004930">
    <property type="term" value="F:G protein-coupled receptor activity"/>
    <property type="evidence" value="ECO:0007669"/>
    <property type="project" value="InterPro"/>
</dbReference>
<feature type="transmembrane region" description="Helical" evidence="7">
    <location>
        <begin position="358"/>
        <end position="380"/>
    </location>
</feature>
<dbReference type="Gene3D" id="2.60.220.50">
    <property type="match status" value="1"/>
</dbReference>
<sequence>MAQSGRLLAAHSLKFFGSTVSPKEERCDGVSCPPSVFDDLKGLLKETEGQILTNSENIISDVKLTEEAMENTAMQNCKTYFYRSPKNRLMIHLYKAESNFEGLNLSASNEIASSVEMVEDAFVEVNLPKTLPLQISSKENRTIVFCLMTAPENFMNKSLLHGKMVGVSIGRKNVKGLADPIKITFNLVEEQKDKKEPECHFFNLSTNDFHKDGCKTEWKREERQVICSCDHLTYFSVLLVNRTISEKDSIALTYITLIGCSISLFFLVVTVFLFISYRKKVADVTLKVHMNLVIALIMLNIHFLPSEPVASLPNTGLCVYLAVLLHYSLLATFTWMAIEGFHLYMMLVRVFNIYVKRYLVKLGLVGWGLPAVVVIVIVIADKDVYQKVTLMSANSTTATEMCYPKSEEVQIFNMCFFGLVWFFNLIILGMTCKVITSLRNDQASDRKSQVRKDICTILGITCLLGITWGLVFFSFGHLPTPALYLFCILNSLQDLTILDPGPTTPPPNFPVFLSPCGFTSPNGGPARPQGMTRRSRGAQTCKQETPLNSSSHGNQ</sequence>
<evidence type="ECO:0000259" key="9">
    <source>
        <dbReference type="PROSITE" id="PS50261"/>
    </source>
</evidence>
<dbReference type="Pfam" id="PF01825">
    <property type="entry name" value="GPS"/>
    <property type="match status" value="1"/>
</dbReference>
<keyword evidence="11" id="KW-1185">Reference proteome</keyword>
<dbReference type="InterPro" id="IPR057244">
    <property type="entry name" value="GAIN_B"/>
</dbReference>
<dbReference type="GO" id="GO:0005886">
    <property type="term" value="C:plasma membrane"/>
    <property type="evidence" value="ECO:0007669"/>
    <property type="project" value="TreeGrafter"/>
</dbReference>
<evidence type="ECO:0000256" key="5">
    <source>
        <dbReference type="ARBA" id="ARBA00023157"/>
    </source>
</evidence>
<comment type="subcellular location">
    <subcellularLocation>
        <location evidence="1">Membrane</location>
        <topology evidence="1">Multi-pass membrane protein</topology>
    </subcellularLocation>
</comment>
<gene>
    <name evidence="10" type="ORF">JZ751_020947</name>
</gene>
<feature type="domain" description="G-protein coupled receptors family 2 profile 2" evidence="9">
    <location>
        <begin position="252"/>
        <end position="497"/>
    </location>
</feature>
<dbReference type="InterPro" id="IPR000832">
    <property type="entry name" value="GPCR_2_secretin-like"/>
</dbReference>
<evidence type="ECO:0000313" key="10">
    <source>
        <dbReference type="EMBL" id="KAG9352533.1"/>
    </source>
</evidence>
<dbReference type="OrthoDB" id="283575at2759"/>
<keyword evidence="2 7" id="KW-0812">Transmembrane</keyword>
<feature type="domain" description="GAIN-B" evidence="8">
    <location>
        <begin position="101"/>
        <end position="245"/>
    </location>
</feature>
<evidence type="ECO:0000256" key="6">
    <source>
        <dbReference type="SAM" id="MobiDB-lite"/>
    </source>
</evidence>
<dbReference type="PRINTS" id="PR00249">
    <property type="entry name" value="GPCRSECRETIN"/>
</dbReference>
<evidence type="ECO:0000256" key="3">
    <source>
        <dbReference type="ARBA" id="ARBA00022989"/>
    </source>
</evidence>
<dbReference type="SMART" id="SM00303">
    <property type="entry name" value="GPS"/>
    <property type="match status" value="1"/>
</dbReference>
<evidence type="ECO:0000256" key="4">
    <source>
        <dbReference type="ARBA" id="ARBA00023136"/>
    </source>
</evidence>
<dbReference type="PROSITE" id="PS50221">
    <property type="entry name" value="GAIN_B"/>
    <property type="match status" value="1"/>
</dbReference>
<evidence type="ECO:0000259" key="8">
    <source>
        <dbReference type="PROSITE" id="PS50221"/>
    </source>
</evidence>
<keyword evidence="3 7" id="KW-1133">Transmembrane helix</keyword>
<feature type="transmembrane region" description="Helical" evidence="7">
    <location>
        <begin position="288"/>
        <end position="305"/>
    </location>
</feature>
<dbReference type="InterPro" id="IPR046338">
    <property type="entry name" value="GAIN_dom_sf"/>
</dbReference>
<dbReference type="PROSITE" id="PS50261">
    <property type="entry name" value="G_PROTEIN_RECEP_F2_4"/>
    <property type="match status" value="1"/>
</dbReference>
<dbReference type="Gene3D" id="1.20.1070.10">
    <property type="entry name" value="Rhodopsin 7-helix transmembrane proteins"/>
    <property type="match status" value="1"/>
</dbReference>
<name>A0A8T2PGS5_9TELE</name>
<keyword evidence="5" id="KW-1015">Disulfide bond</keyword>
<evidence type="ECO:0000256" key="7">
    <source>
        <dbReference type="SAM" id="Phobius"/>
    </source>
</evidence>